<feature type="domain" description="Mammalian cell entry C-terminal" evidence="3">
    <location>
        <begin position="122"/>
        <end position="307"/>
    </location>
</feature>
<accession>E6S9N7</accession>
<dbReference type="HOGENOM" id="CLU_026704_2_0_11"/>
<dbReference type="eggNOG" id="COG1463">
    <property type="taxonomic scope" value="Bacteria"/>
</dbReference>
<dbReference type="Pfam" id="PF02470">
    <property type="entry name" value="MlaD"/>
    <property type="match status" value="1"/>
</dbReference>
<dbReference type="KEGG" id="ica:Intca_2774"/>
<dbReference type="AlphaFoldDB" id="E6S9N7"/>
<dbReference type="InterPro" id="IPR005693">
    <property type="entry name" value="Mce"/>
</dbReference>
<evidence type="ECO:0000313" key="4">
    <source>
        <dbReference type="EMBL" id="ADU49275.1"/>
    </source>
</evidence>
<dbReference type="InterPro" id="IPR052336">
    <property type="entry name" value="MlaD_Phospholipid_Transporter"/>
</dbReference>
<keyword evidence="5" id="KW-1185">Reference proteome</keyword>
<protein>
    <submittedName>
        <fullName evidence="4">Virulence factor Mce family protein</fullName>
    </submittedName>
</protein>
<feature type="region of interest" description="Disordered" evidence="1">
    <location>
        <begin position="330"/>
        <end position="351"/>
    </location>
</feature>
<dbReference type="GO" id="GO:0005576">
    <property type="term" value="C:extracellular region"/>
    <property type="evidence" value="ECO:0007669"/>
    <property type="project" value="TreeGrafter"/>
</dbReference>
<dbReference type="Pfam" id="PF11887">
    <property type="entry name" value="Mce4_CUP1"/>
    <property type="match status" value="1"/>
</dbReference>
<evidence type="ECO:0000259" key="3">
    <source>
        <dbReference type="Pfam" id="PF11887"/>
    </source>
</evidence>
<dbReference type="Proteomes" id="UP000008914">
    <property type="component" value="Chromosome"/>
</dbReference>
<sequence length="351" mass="37537">MSRRSIPFRERNPVPIGLAGLVVIALLLVLAFNAASLPLIGGGTPFSAAFTEAGGIKPDDDVRIAGVKVGKVTGVDLEAGHVRVDFVITEDAPFGPTTRAAVRMKTILGEKYLALEPEGPGQLESGTQIPLARTVSSYDVITAFQDLTTTTERIDTDALAESLTVLATEFKDSPEHVRTTLDGLSRLSRTIAGRDEQLGRLLDRTEGVTGLVASRTDQLQSLIEDADLLMVELARRRQDIRTLFTNTSALAQQLTGLVRDNRAQLGPALRELHTTLDMLQKHDTALQRTISLMAPFTRVYANTLGTGRWFDTWVANLVVPVGAVGLAAPGTDLPDLVPPDAGTPDATGGGR</sequence>
<gene>
    <name evidence="4" type="ordered locus">Intca_2774</name>
</gene>
<dbReference type="STRING" id="710696.Intca_2774"/>
<dbReference type="PANTHER" id="PTHR33371">
    <property type="entry name" value="INTERMEMBRANE PHOSPHOLIPID TRANSPORT SYSTEM BINDING PROTEIN MLAD-RELATED"/>
    <property type="match status" value="1"/>
</dbReference>
<dbReference type="EMBL" id="CP002343">
    <property type="protein sequence ID" value="ADU49275.1"/>
    <property type="molecule type" value="Genomic_DNA"/>
</dbReference>
<feature type="domain" description="Mce/MlaD" evidence="2">
    <location>
        <begin position="43"/>
        <end position="117"/>
    </location>
</feature>
<dbReference type="PANTHER" id="PTHR33371:SF18">
    <property type="entry name" value="MCE-FAMILY PROTEIN MCE3C"/>
    <property type="match status" value="1"/>
</dbReference>
<dbReference type="OrthoDB" id="5241191at2"/>
<dbReference type="NCBIfam" id="TIGR00996">
    <property type="entry name" value="Mtu_fam_mce"/>
    <property type="match status" value="1"/>
</dbReference>
<dbReference type="InterPro" id="IPR024516">
    <property type="entry name" value="Mce_C"/>
</dbReference>
<name>E6S9N7_INTC7</name>
<proteinExistence type="predicted"/>
<reference evidence="4 5" key="1">
    <citation type="journal article" date="2010" name="Stand. Genomic Sci.">
        <title>Complete genome sequence of Intrasporangium calvum type strain (7 KIP).</title>
        <authorList>
            <person name="Del Rio T.G."/>
            <person name="Chertkov O."/>
            <person name="Yasawong M."/>
            <person name="Lucas S."/>
            <person name="Deshpande S."/>
            <person name="Cheng J.F."/>
            <person name="Detter C."/>
            <person name="Tapia R."/>
            <person name="Han C."/>
            <person name="Goodwin L."/>
            <person name="Pitluck S."/>
            <person name="Liolios K."/>
            <person name="Ivanova N."/>
            <person name="Mavromatis K."/>
            <person name="Pati A."/>
            <person name="Chen A."/>
            <person name="Palaniappan K."/>
            <person name="Land M."/>
            <person name="Hauser L."/>
            <person name="Chang Y.J."/>
            <person name="Jeffries C.D."/>
            <person name="Rohde M."/>
            <person name="Pukall R."/>
            <person name="Sikorski J."/>
            <person name="Goker M."/>
            <person name="Woyke T."/>
            <person name="Bristow J."/>
            <person name="Eisen J.A."/>
            <person name="Markowitz V."/>
            <person name="Hugenholtz P."/>
            <person name="Kyrpides N.C."/>
            <person name="Klenk H.P."/>
            <person name="Lapidus A."/>
        </authorList>
    </citation>
    <scope>NUCLEOTIDE SEQUENCE [LARGE SCALE GENOMIC DNA]</scope>
    <source>
        <strain evidence="5">ATCC 23552 / DSM 43043 / JCM 3097 / NBRC 12989 / 7 KIP</strain>
    </source>
</reference>
<dbReference type="InterPro" id="IPR003399">
    <property type="entry name" value="Mce/MlaD"/>
</dbReference>
<evidence type="ECO:0000259" key="2">
    <source>
        <dbReference type="Pfam" id="PF02470"/>
    </source>
</evidence>
<dbReference type="PRINTS" id="PR01782">
    <property type="entry name" value="MCEVIRFACTOR"/>
</dbReference>
<evidence type="ECO:0000256" key="1">
    <source>
        <dbReference type="SAM" id="MobiDB-lite"/>
    </source>
</evidence>
<evidence type="ECO:0000313" key="5">
    <source>
        <dbReference type="Proteomes" id="UP000008914"/>
    </source>
</evidence>
<dbReference type="RefSeq" id="WP_013493587.1">
    <property type="nucleotide sequence ID" value="NC_014830.1"/>
</dbReference>
<organism evidence="4 5">
    <name type="scientific">Intrasporangium calvum (strain ATCC 23552 / DSM 43043 / JCM 3097 / NBRC 12989 / NCIMB 10167 / NRRL B-3866 / 7 KIP)</name>
    <dbReference type="NCBI Taxonomy" id="710696"/>
    <lineage>
        <taxon>Bacteria</taxon>
        <taxon>Bacillati</taxon>
        <taxon>Actinomycetota</taxon>
        <taxon>Actinomycetes</taxon>
        <taxon>Micrococcales</taxon>
        <taxon>Intrasporangiaceae</taxon>
        <taxon>Intrasporangium</taxon>
    </lineage>
</organism>